<dbReference type="InParanoid" id="S8EBP9"/>
<evidence type="ECO:0000313" key="2">
    <source>
        <dbReference type="Proteomes" id="UP000015241"/>
    </source>
</evidence>
<dbReference type="HOGENOM" id="CLU_2489475_0_0_1"/>
<protein>
    <submittedName>
        <fullName evidence="1">Uncharacterized protein</fullName>
    </submittedName>
</protein>
<gene>
    <name evidence="1" type="ORF">FOMPIDRAFT_31902</name>
</gene>
<proteinExistence type="predicted"/>
<dbReference type="OrthoDB" id="10261556at2759"/>
<sequence>RMQHPANSFKNLDFLIPADWKPGDTMPSFLVFFDWIEDSIAAVKKLRSRLPAKMRDKIVWFNSRMTAPFRQ</sequence>
<feature type="non-terminal residue" evidence="1">
    <location>
        <position position="71"/>
    </location>
</feature>
<dbReference type="EMBL" id="KE504136">
    <property type="protein sequence ID" value="EPT02382.1"/>
    <property type="molecule type" value="Genomic_DNA"/>
</dbReference>
<keyword evidence="2" id="KW-1185">Reference proteome</keyword>
<feature type="non-terminal residue" evidence="1">
    <location>
        <position position="1"/>
    </location>
</feature>
<reference evidence="1 2" key="1">
    <citation type="journal article" date="2012" name="Science">
        <title>The Paleozoic origin of enzymatic lignin decomposition reconstructed from 31 fungal genomes.</title>
        <authorList>
            <person name="Floudas D."/>
            <person name="Binder M."/>
            <person name="Riley R."/>
            <person name="Barry K."/>
            <person name="Blanchette R.A."/>
            <person name="Henrissat B."/>
            <person name="Martinez A.T."/>
            <person name="Otillar R."/>
            <person name="Spatafora J.W."/>
            <person name="Yadav J.S."/>
            <person name="Aerts A."/>
            <person name="Benoit I."/>
            <person name="Boyd A."/>
            <person name="Carlson A."/>
            <person name="Copeland A."/>
            <person name="Coutinho P.M."/>
            <person name="de Vries R.P."/>
            <person name="Ferreira P."/>
            <person name="Findley K."/>
            <person name="Foster B."/>
            <person name="Gaskell J."/>
            <person name="Glotzer D."/>
            <person name="Gorecki P."/>
            <person name="Heitman J."/>
            <person name="Hesse C."/>
            <person name="Hori C."/>
            <person name="Igarashi K."/>
            <person name="Jurgens J.A."/>
            <person name="Kallen N."/>
            <person name="Kersten P."/>
            <person name="Kohler A."/>
            <person name="Kuees U."/>
            <person name="Kumar T.K.A."/>
            <person name="Kuo A."/>
            <person name="LaButti K."/>
            <person name="Larrondo L.F."/>
            <person name="Lindquist E."/>
            <person name="Ling A."/>
            <person name="Lombard V."/>
            <person name="Lucas S."/>
            <person name="Lundell T."/>
            <person name="Martin R."/>
            <person name="McLaughlin D.J."/>
            <person name="Morgenstern I."/>
            <person name="Morin E."/>
            <person name="Murat C."/>
            <person name="Nagy L.G."/>
            <person name="Nolan M."/>
            <person name="Ohm R.A."/>
            <person name="Patyshakuliyeva A."/>
            <person name="Rokas A."/>
            <person name="Ruiz-Duenas F.J."/>
            <person name="Sabat G."/>
            <person name="Salamov A."/>
            <person name="Samejima M."/>
            <person name="Schmutz J."/>
            <person name="Slot J.C."/>
            <person name="St John F."/>
            <person name="Stenlid J."/>
            <person name="Sun H."/>
            <person name="Sun S."/>
            <person name="Syed K."/>
            <person name="Tsang A."/>
            <person name="Wiebenga A."/>
            <person name="Young D."/>
            <person name="Pisabarro A."/>
            <person name="Eastwood D.C."/>
            <person name="Martin F."/>
            <person name="Cullen D."/>
            <person name="Grigoriev I.V."/>
            <person name="Hibbett D.S."/>
        </authorList>
    </citation>
    <scope>NUCLEOTIDE SEQUENCE</scope>
    <source>
        <strain evidence="2">FP-58527</strain>
    </source>
</reference>
<organism evidence="1 2">
    <name type="scientific">Fomitopsis schrenkii</name>
    <name type="common">Brown rot fungus</name>
    <dbReference type="NCBI Taxonomy" id="2126942"/>
    <lineage>
        <taxon>Eukaryota</taxon>
        <taxon>Fungi</taxon>
        <taxon>Dikarya</taxon>
        <taxon>Basidiomycota</taxon>
        <taxon>Agaricomycotina</taxon>
        <taxon>Agaricomycetes</taxon>
        <taxon>Polyporales</taxon>
        <taxon>Fomitopsis</taxon>
    </lineage>
</organism>
<dbReference type="AlphaFoldDB" id="S8EBP9"/>
<name>S8EBP9_FOMSC</name>
<evidence type="ECO:0000313" key="1">
    <source>
        <dbReference type="EMBL" id="EPT02382.1"/>
    </source>
</evidence>
<accession>S8EBP9</accession>
<dbReference type="STRING" id="743788.S8EBP9"/>
<dbReference type="Proteomes" id="UP000015241">
    <property type="component" value="Unassembled WGS sequence"/>
</dbReference>